<dbReference type="FunFam" id="1.10.390.10:FF:000016">
    <property type="entry name" value="Glutamyl aminopeptidase"/>
    <property type="match status" value="1"/>
</dbReference>
<comment type="subcellular location">
    <subcellularLocation>
        <location evidence="3">Cell membrane</location>
        <topology evidence="3">Lipid-anchor</topology>
        <topology evidence="3">GPI-anchor</topology>
    </subcellularLocation>
    <subcellularLocation>
        <location evidence="2">Membrane</location>
        <topology evidence="2">Single-pass type II membrane protein</topology>
    </subcellularLocation>
</comment>
<dbReference type="EC" id="3.4.11.-" evidence="23"/>
<evidence type="ECO:0000259" key="25">
    <source>
        <dbReference type="Pfam" id="PF01433"/>
    </source>
</evidence>
<dbReference type="SUPFAM" id="SSF55486">
    <property type="entry name" value="Metalloproteases ('zincins'), catalytic domain"/>
    <property type="match status" value="1"/>
</dbReference>
<keyword evidence="6" id="KW-0336">GPI-anchor</keyword>
<comment type="caution">
    <text evidence="28">The sequence shown here is derived from an EMBL/GenBank/DDBJ whole genome shotgun (WGS) entry which is preliminary data.</text>
</comment>
<keyword evidence="7 23" id="KW-0645">Protease</keyword>
<evidence type="ECO:0000256" key="11">
    <source>
        <dbReference type="ARBA" id="ARBA00022801"/>
    </source>
</evidence>
<feature type="domain" description="Aminopeptidase N-like N-terminal" evidence="27">
    <location>
        <begin position="119"/>
        <end position="309"/>
    </location>
</feature>
<feature type="binding site" evidence="21">
    <location>
        <position position="434"/>
    </location>
    <ligand>
        <name>Zn(2+)</name>
        <dbReference type="ChEBI" id="CHEBI:29105"/>
        <note>catalytic</note>
    </ligand>
</feature>
<dbReference type="Proteomes" id="UP000719412">
    <property type="component" value="Unassembled WGS sequence"/>
</dbReference>
<reference evidence="28" key="1">
    <citation type="journal article" date="2020" name="J Insects Food Feed">
        <title>The yellow mealworm (Tenebrio molitor) genome: a resource for the emerging insects as food and feed industry.</title>
        <authorList>
            <person name="Eriksson T."/>
            <person name="Andere A."/>
            <person name="Kelstrup H."/>
            <person name="Emery V."/>
            <person name="Picard C."/>
        </authorList>
    </citation>
    <scope>NUCLEOTIDE SEQUENCE</scope>
    <source>
        <strain evidence="28">Stoneville</strain>
        <tissue evidence="28">Whole head</tissue>
    </source>
</reference>
<dbReference type="InterPro" id="IPR014782">
    <property type="entry name" value="Peptidase_M1_dom"/>
</dbReference>
<keyword evidence="14 23" id="KW-1133">Transmembrane helix</keyword>
<dbReference type="FunFam" id="1.25.50.20:FF:000001">
    <property type="entry name" value="Aminopeptidase"/>
    <property type="match status" value="1"/>
</dbReference>
<evidence type="ECO:0000256" key="22">
    <source>
        <dbReference type="PIRSR" id="PIRSR634016-4"/>
    </source>
</evidence>
<keyword evidence="8 23" id="KW-0812">Transmembrane</keyword>
<evidence type="ECO:0000256" key="9">
    <source>
        <dbReference type="ARBA" id="ARBA00022723"/>
    </source>
</evidence>
<evidence type="ECO:0000256" key="12">
    <source>
        <dbReference type="ARBA" id="ARBA00022833"/>
    </source>
</evidence>
<feature type="active site" description="Proton acceptor" evidence="20">
    <location>
        <position position="412"/>
    </location>
</feature>
<evidence type="ECO:0000256" key="16">
    <source>
        <dbReference type="ARBA" id="ARBA00023136"/>
    </source>
</evidence>
<keyword evidence="23" id="KW-0031">Aminopeptidase</keyword>
<feature type="domain" description="Peptidase M1 membrane alanine aminopeptidase" evidence="25">
    <location>
        <begin position="339"/>
        <end position="564"/>
    </location>
</feature>
<dbReference type="GO" id="GO:0098552">
    <property type="term" value="C:side of membrane"/>
    <property type="evidence" value="ECO:0007669"/>
    <property type="project" value="UniProtKB-KW"/>
</dbReference>
<dbReference type="InterPro" id="IPR024571">
    <property type="entry name" value="ERAP1-like_C_dom"/>
</dbReference>
<evidence type="ECO:0000256" key="8">
    <source>
        <dbReference type="ARBA" id="ARBA00022692"/>
    </source>
</evidence>
<dbReference type="Gene3D" id="1.10.390.10">
    <property type="entry name" value="Neutral Protease Domain 2"/>
    <property type="match status" value="1"/>
</dbReference>
<evidence type="ECO:0000256" key="19">
    <source>
        <dbReference type="ARBA" id="ARBA00023288"/>
    </source>
</evidence>
<evidence type="ECO:0000256" key="1">
    <source>
        <dbReference type="ARBA" id="ARBA00000098"/>
    </source>
</evidence>
<evidence type="ECO:0000313" key="28">
    <source>
        <dbReference type="EMBL" id="KAH0813255.1"/>
    </source>
</evidence>
<dbReference type="Pfam" id="PF17900">
    <property type="entry name" value="Peptidase_M1_N"/>
    <property type="match status" value="1"/>
</dbReference>
<evidence type="ECO:0000256" key="4">
    <source>
        <dbReference type="ARBA" id="ARBA00010136"/>
    </source>
</evidence>
<feature type="compositionally biased region" description="Acidic residues" evidence="24">
    <location>
        <begin position="81"/>
        <end position="92"/>
    </location>
</feature>
<comment type="catalytic activity">
    <reaction evidence="1">
        <text>Release of an N-terminal amino acid, Xaa-|-Yaa- from a peptide, amide or arylamide. Xaa is preferably Ala, but may be most amino acids including Pro (slow action). When a terminal hydrophobic residue is followed by a prolyl residue, the two may be released as an intact Xaa-Pro dipeptide.</text>
        <dbReference type="EC" id="3.4.11.2"/>
    </reaction>
</comment>
<evidence type="ECO:0000256" key="24">
    <source>
        <dbReference type="SAM" id="MobiDB-lite"/>
    </source>
</evidence>
<evidence type="ECO:0000256" key="3">
    <source>
        <dbReference type="ARBA" id="ARBA00004609"/>
    </source>
</evidence>
<evidence type="ECO:0000256" key="5">
    <source>
        <dbReference type="ARBA" id="ARBA00022475"/>
    </source>
</evidence>
<proteinExistence type="inferred from homology"/>
<evidence type="ECO:0000259" key="27">
    <source>
        <dbReference type="Pfam" id="PF17900"/>
    </source>
</evidence>
<dbReference type="InterPro" id="IPR050344">
    <property type="entry name" value="Peptidase_M1_aminopeptidases"/>
</dbReference>
<keyword evidence="29" id="KW-1185">Reference proteome</keyword>
<reference evidence="28" key="2">
    <citation type="submission" date="2021-08" db="EMBL/GenBank/DDBJ databases">
        <authorList>
            <person name="Eriksson T."/>
        </authorList>
    </citation>
    <scope>NUCLEOTIDE SEQUENCE</scope>
    <source>
        <strain evidence="28">Stoneville</strain>
        <tissue evidence="28">Whole head</tissue>
    </source>
</reference>
<evidence type="ECO:0000259" key="26">
    <source>
        <dbReference type="Pfam" id="PF11838"/>
    </source>
</evidence>
<dbReference type="EMBL" id="JABDTM020025456">
    <property type="protein sequence ID" value="KAH0813255.1"/>
    <property type="molecule type" value="Genomic_DNA"/>
</dbReference>
<evidence type="ECO:0000256" key="18">
    <source>
        <dbReference type="ARBA" id="ARBA00023180"/>
    </source>
</evidence>
<keyword evidence="10" id="KW-0732">Signal</keyword>
<dbReference type="GO" id="GO:0005886">
    <property type="term" value="C:plasma membrane"/>
    <property type="evidence" value="ECO:0007669"/>
    <property type="project" value="UniProtKB-SubCell"/>
</dbReference>
<dbReference type="Gene3D" id="1.25.50.20">
    <property type="match status" value="1"/>
</dbReference>
<evidence type="ECO:0000256" key="7">
    <source>
        <dbReference type="ARBA" id="ARBA00022670"/>
    </source>
</evidence>
<feature type="binding site" evidence="21">
    <location>
        <position position="415"/>
    </location>
    <ligand>
        <name>Zn(2+)</name>
        <dbReference type="ChEBI" id="CHEBI:29105"/>
        <note>catalytic</note>
    </ligand>
</feature>
<dbReference type="Gene3D" id="2.60.40.1910">
    <property type="match status" value="1"/>
</dbReference>
<feature type="domain" description="ERAP1-like C-terminal" evidence="26">
    <location>
        <begin position="640"/>
        <end position="965"/>
    </location>
</feature>
<dbReference type="GO" id="GO:0070006">
    <property type="term" value="F:metalloaminopeptidase activity"/>
    <property type="evidence" value="ECO:0007669"/>
    <property type="project" value="TreeGrafter"/>
</dbReference>
<keyword evidence="11 23" id="KW-0378">Hydrolase</keyword>
<keyword evidence="19" id="KW-0449">Lipoprotein</keyword>
<dbReference type="CDD" id="cd09601">
    <property type="entry name" value="M1_APN-Q_like"/>
    <property type="match status" value="1"/>
</dbReference>
<keyword evidence="18" id="KW-0325">Glycoprotein</keyword>
<evidence type="ECO:0000256" key="21">
    <source>
        <dbReference type="PIRSR" id="PIRSR634016-3"/>
    </source>
</evidence>
<comment type="similarity">
    <text evidence="4 23">Belongs to the peptidase M1 family.</text>
</comment>
<dbReference type="InterPro" id="IPR027268">
    <property type="entry name" value="Peptidase_M4/M1_CTD_sf"/>
</dbReference>
<feature type="transmembrane region" description="Helical" evidence="23">
    <location>
        <begin position="30"/>
        <end position="52"/>
    </location>
</feature>
<evidence type="ECO:0000256" key="10">
    <source>
        <dbReference type="ARBA" id="ARBA00022729"/>
    </source>
</evidence>
<evidence type="ECO:0000256" key="6">
    <source>
        <dbReference type="ARBA" id="ARBA00022622"/>
    </source>
</evidence>
<protein>
    <recommendedName>
        <fullName evidence="23">Aminopeptidase</fullName>
        <ecNumber evidence="23">3.4.11.-</ecNumber>
    </recommendedName>
</protein>
<dbReference type="GO" id="GO:0006508">
    <property type="term" value="P:proteolysis"/>
    <property type="evidence" value="ECO:0007669"/>
    <property type="project" value="UniProtKB-KW"/>
</dbReference>
<dbReference type="PANTHER" id="PTHR11533:SF294">
    <property type="entry name" value="THYROTROPIN-RELEASING HORMONE-DEGRADING ECTOENZYME"/>
    <property type="match status" value="1"/>
</dbReference>
<sequence length="988" mass="113932">MTHAREDFTVMDATVTTFGKQKFVAVSKSLALFLFILFIGCIIGTALLVYHLSSCQPMSKLEESTLIVYDKFADVEATTAEPDDGSAPETEESVISTTTEGVKTESEVGDVRLPRSVRPHSYNLKLIPFIVEGNFTFHGEVTILINVTVTSHNITLHADDLIIDNVLVREHLHSNKFLSIRQVANETKRQFLIVYLNDPVEAGRQYFVSIRFRGVLNDLLQGFYRSSYKVNNETRWIATTQFQATDARKAFPCFDEPALKARFQISLARFKNMSSISNMPKIGRPEPVANLPDYVWDHYQESLPMSTYLIAFVISDFECLTNGTFSVWARRSALSQTKYALQIGPQILEFYEDFFGIKYPLPKTDMIGLPDFSAGAMENWGLITYRESVLLYEEKVSSKGSLQRIAHVIAHELAHQWFGNLVTPVWWSDLWLNEGFATYVECLGANSVNPHLKELDQFVINELHGAFMLDALKSSHQISIKVNNPDEINDIFDRISYSKGAAILRMMQHFLSMEVFQRGLNKYLKSRMYKNAEQDDLWRTLTEQSHEDGVLDPNVTIKEIMDTWTLQTGFPIVTVQRNYENQSVTFTQERFLANNDNRSTNSVLWWVPVTYADPKKTLASVWMRVEPVLTLDLNLSVDDWLLVNVNQTGYYRVNYDARNWNLIIEQLQKKSGHLDFDPKNRAQLLDDALNLASVGYLDYDIALNVTKYLKQEREFVPWKAAFTSLDYMYEMFVRTAHFDKYKRYLLDLLQDVYKEIGFDERENDEQLVVYNRFEVNNRVCRLGVRDCVINSIRQFETWKNSPYPDHRNSISENLREIVYCTAISVGGQAEWDFAWERYLNANVENEKETLLMALGCSKEIWILSRYLEWAVTERSGIRKHDSARVFAAVANNAIGQQLAYRFLKTNWNRLRTYLGASSMSLSSIVRSCTVRFNTQVEVDDFKTFLKSKEDEFGVALRTAHQSIEQGEANVKWMERHSGKIVKWLTANV</sequence>
<dbReference type="SUPFAM" id="SSF63737">
    <property type="entry name" value="Leukotriene A4 hydrolase N-terminal domain"/>
    <property type="match status" value="1"/>
</dbReference>
<organism evidence="28 29">
    <name type="scientific">Tenebrio molitor</name>
    <name type="common">Yellow mealworm beetle</name>
    <dbReference type="NCBI Taxonomy" id="7067"/>
    <lineage>
        <taxon>Eukaryota</taxon>
        <taxon>Metazoa</taxon>
        <taxon>Ecdysozoa</taxon>
        <taxon>Arthropoda</taxon>
        <taxon>Hexapoda</taxon>
        <taxon>Insecta</taxon>
        <taxon>Pterygota</taxon>
        <taxon>Neoptera</taxon>
        <taxon>Endopterygota</taxon>
        <taxon>Coleoptera</taxon>
        <taxon>Polyphaga</taxon>
        <taxon>Cucujiformia</taxon>
        <taxon>Tenebrionidae</taxon>
        <taxon>Tenebrio</taxon>
    </lineage>
</organism>
<evidence type="ECO:0000256" key="23">
    <source>
        <dbReference type="RuleBase" id="RU364040"/>
    </source>
</evidence>
<dbReference type="GO" id="GO:0016285">
    <property type="term" value="F:alanyl aminopeptidase activity"/>
    <property type="evidence" value="ECO:0007669"/>
    <property type="project" value="UniProtKB-EC"/>
</dbReference>
<name>A0A8J6HEL5_TENMO</name>
<dbReference type="PANTHER" id="PTHR11533">
    <property type="entry name" value="PROTEASE M1 ZINC METALLOPROTEASE"/>
    <property type="match status" value="1"/>
</dbReference>
<keyword evidence="16 23" id="KW-0472">Membrane</keyword>
<evidence type="ECO:0000256" key="20">
    <source>
        <dbReference type="PIRSR" id="PIRSR634016-1"/>
    </source>
</evidence>
<keyword evidence="15 23" id="KW-0482">Metalloprotease</keyword>
<keyword evidence="9 21" id="KW-0479">Metal-binding</keyword>
<dbReference type="InterPro" id="IPR045357">
    <property type="entry name" value="Aminopeptidase_N-like_N"/>
</dbReference>
<dbReference type="PRINTS" id="PR00756">
    <property type="entry name" value="ALADIPTASE"/>
</dbReference>
<dbReference type="InterPro" id="IPR042097">
    <property type="entry name" value="Aminopeptidase_N-like_N_sf"/>
</dbReference>
<evidence type="ECO:0000313" key="29">
    <source>
        <dbReference type="Proteomes" id="UP000719412"/>
    </source>
</evidence>
<dbReference type="Pfam" id="PF01433">
    <property type="entry name" value="Peptidase_M1"/>
    <property type="match status" value="1"/>
</dbReference>
<dbReference type="GO" id="GO:0005737">
    <property type="term" value="C:cytoplasm"/>
    <property type="evidence" value="ECO:0007669"/>
    <property type="project" value="TreeGrafter"/>
</dbReference>
<keyword evidence="5" id="KW-1003">Cell membrane</keyword>
<gene>
    <name evidence="28" type="ORF">GEV33_009537</name>
</gene>
<dbReference type="InterPro" id="IPR034016">
    <property type="entry name" value="M1_APN-typ"/>
</dbReference>
<evidence type="ECO:0000256" key="17">
    <source>
        <dbReference type="ARBA" id="ARBA00023157"/>
    </source>
</evidence>
<dbReference type="FunFam" id="2.60.40.1730:FF:000012">
    <property type="entry name" value="Aminopeptidase N"/>
    <property type="match status" value="1"/>
</dbReference>
<comment type="cofactor">
    <cofactor evidence="21 23">
        <name>Zn(2+)</name>
        <dbReference type="ChEBI" id="CHEBI:29105"/>
    </cofactor>
    <text evidence="21 23">Binds 1 zinc ion per subunit.</text>
</comment>
<dbReference type="AlphaFoldDB" id="A0A8J6HEL5"/>
<dbReference type="GO" id="GO:0008270">
    <property type="term" value="F:zinc ion binding"/>
    <property type="evidence" value="ECO:0007669"/>
    <property type="project" value="UniProtKB-UniRule"/>
</dbReference>
<evidence type="ECO:0000256" key="13">
    <source>
        <dbReference type="ARBA" id="ARBA00022968"/>
    </source>
</evidence>
<dbReference type="FunFam" id="2.60.40.1910:FF:000008">
    <property type="entry name" value="Aminopeptidase"/>
    <property type="match status" value="1"/>
</dbReference>
<keyword evidence="12 21" id="KW-0862">Zinc</keyword>
<keyword evidence="17" id="KW-1015">Disulfide bond</keyword>
<dbReference type="GO" id="GO:0043171">
    <property type="term" value="P:peptide catabolic process"/>
    <property type="evidence" value="ECO:0007669"/>
    <property type="project" value="TreeGrafter"/>
</dbReference>
<evidence type="ECO:0000256" key="2">
    <source>
        <dbReference type="ARBA" id="ARBA00004606"/>
    </source>
</evidence>
<evidence type="ECO:0000256" key="15">
    <source>
        <dbReference type="ARBA" id="ARBA00023049"/>
    </source>
</evidence>
<keyword evidence="13" id="KW-0735">Signal-anchor</keyword>
<dbReference type="GO" id="GO:0042277">
    <property type="term" value="F:peptide binding"/>
    <property type="evidence" value="ECO:0007669"/>
    <property type="project" value="TreeGrafter"/>
</dbReference>
<dbReference type="Pfam" id="PF11838">
    <property type="entry name" value="ERAP1_C"/>
    <property type="match status" value="1"/>
</dbReference>
<feature type="region of interest" description="Disordered" evidence="24">
    <location>
        <begin position="79"/>
        <end position="100"/>
    </location>
</feature>
<feature type="binding site" evidence="21">
    <location>
        <position position="411"/>
    </location>
    <ligand>
        <name>Zn(2+)</name>
        <dbReference type="ChEBI" id="CHEBI:29105"/>
        <note>catalytic</note>
    </ligand>
</feature>
<evidence type="ECO:0000256" key="14">
    <source>
        <dbReference type="ARBA" id="ARBA00022989"/>
    </source>
</evidence>
<dbReference type="InterPro" id="IPR001930">
    <property type="entry name" value="Peptidase_M1"/>
</dbReference>
<feature type="site" description="Transition state stabilizer" evidence="22">
    <location>
        <position position="497"/>
    </location>
</feature>
<accession>A0A8J6HEL5</accession>
<dbReference type="Gene3D" id="2.60.40.1730">
    <property type="entry name" value="tricorn interacting facor f3 domain"/>
    <property type="match status" value="1"/>
</dbReference>
<dbReference type="GO" id="GO:0005615">
    <property type="term" value="C:extracellular space"/>
    <property type="evidence" value="ECO:0007669"/>
    <property type="project" value="TreeGrafter"/>
</dbReference>